<dbReference type="Proteomes" id="UP000200980">
    <property type="component" value="Unassembled WGS sequence"/>
</dbReference>
<feature type="DNA-binding region" description="OmpR/PhoB-type" evidence="7">
    <location>
        <begin position="127"/>
        <end position="225"/>
    </location>
</feature>
<dbReference type="CDD" id="cd00383">
    <property type="entry name" value="trans_reg_C"/>
    <property type="match status" value="1"/>
</dbReference>
<keyword evidence="3" id="KW-0805">Transcription regulation</keyword>
<organism evidence="10 11">
    <name type="scientific">Bombella intestini</name>
    <dbReference type="NCBI Taxonomy" id="1539051"/>
    <lineage>
        <taxon>Bacteria</taxon>
        <taxon>Pseudomonadati</taxon>
        <taxon>Pseudomonadota</taxon>
        <taxon>Alphaproteobacteria</taxon>
        <taxon>Acetobacterales</taxon>
        <taxon>Acetobacteraceae</taxon>
        <taxon>Bombella</taxon>
    </lineage>
</organism>
<dbReference type="SUPFAM" id="SSF52172">
    <property type="entry name" value="CheY-like"/>
    <property type="match status" value="1"/>
</dbReference>
<dbReference type="PROSITE" id="PS50110">
    <property type="entry name" value="RESPONSE_REGULATORY"/>
    <property type="match status" value="1"/>
</dbReference>
<name>A0A1S8GN78_9PROT</name>
<dbReference type="Pfam" id="PF00072">
    <property type="entry name" value="Response_reg"/>
    <property type="match status" value="1"/>
</dbReference>
<dbReference type="EMBL" id="JATM01000005">
    <property type="protein sequence ID" value="OOL17304.1"/>
    <property type="molecule type" value="Genomic_DNA"/>
</dbReference>
<accession>A0A1S8GN78</accession>
<evidence type="ECO:0000256" key="2">
    <source>
        <dbReference type="ARBA" id="ARBA00023012"/>
    </source>
</evidence>
<dbReference type="InterPro" id="IPR036388">
    <property type="entry name" value="WH-like_DNA-bd_sf"/>
</dbReference>
<evidence type="ECO:0000313" key="10">
    <source>
        <dbReference type="EMBL" id="OOL17304.1"/>
    </source>
</evidence>
<dbReference type="PANTHER" id="PTHR48111:SF76">
    <property type="entry name" value="TWO-COMPONENT RESPONSE REGULATOR"/>
    <property type="match status" value="1"/>
</dbReference>
<reference evidence="10 11" key="1">
    <citation type="journal article" date="2016" name="PLoS ONE">
        <title>Whole-Genome Sequence Analysis of Bombella intestini LMG 28161T, a Novel Acetic Acid Bacterium Isolated from the Crop of a Red-Tailed Bumble Bee, Bombus lapidarius.</title>
        <authorList>
            <person name="Li L."/>
            <person name="Illeghems K."/>
            <person name="Van Kerrebroeck S."/>
            <person name="Borremans W."/>
            <person name="Cleenwerck I."/>
            <person name="Smagghe G."/>
            <person name="De Vuyst L."/>
            <person name="Vandamme P."/>
        </authorList>
    </citation>
    <scope>NUCLEOTIDE SEQUENCE [LARGE SCALE GENOMIC DNA]</scope>
    <source>
        <strain evidence="10 11">R-52487</strain>
    </source>
</reference>
<dbReference type="GO" id="GO:0032993">
    <property type="term" value="C:protein-DNA complex"/>
    <property type="evidence" value="ECO:0007669"/>
    <property type="project" value="TreeGrafter"/>
</dbReference>
<dbReference type="Pfam" id="PF00486">
    <property type="entry name" value="Trans_reg_C"/>
    <property type="match status" value="1"/>
</dbReference>
<keyword evidence="5" id="KW-0804">Transcription</keyword>
<evidence type="ECO:0000256" key="6">
    <source>
        <dbReference type="PROSITE-ProRule" id="PRU00169"/>
    </source>
</evidence>
<evidence type="ECO:0000256" key="3">
    <source>
        <dbReference type="ARBA" id="ARBA00023015"/>
    </source>
</evidence>
<evidence type="ECO:0000256" key="5">
    <source>
        <dbReference type="ARBA" id="ARBA00023163"/>
    </source>
</evidence>
<dbReference type="Gene3D" id="1.10.10.10">
    <property type="entry name" value="Winged helix-like DNA-binding domain superfamily/Winged helix DNA-binding domain"/>
    <property type="match status" value="1"/>
</dbReference>
<dbReference type="RefSeq" id="WP_077397016.1">
    <property type="nucleotide sequence ID" value="NZ_JATM01000005.1"/>
</dbReference>
<protein>
    <submittedName>
        <fullName evidence="10">XRE family transcriptional regulator</fullName>
    </submittedName>
</protein>
<dbReference type="GO" id="GO:0000156">
    <property type="term" value="F:phosphorelay response regulator activity"/>
    <property type="evidence" value="ECO:0007669"/>
    <property type="project" value="TreeGrafter"/>
</dbReference>
<evidence type="ECO:0000259" key="9">
    <source>
        <dbReference type="PROSITE" id="PS51755"/>
    </source>
</evidence>
<proteinExistence type="predicted"/>
<feature type="domain" description="OmpR/PhoB-type" evidence="9">
    <location>
        <begin position="127"/>
        <end position="225"/>
    </location>
</feature>
<dbReference type="GO" id="GO:0006355">
    <property type="term" value="P:regulation of DNA-templated transcription"/>
    <property type="evidence" value="ECO:0007669"/>
    <property type="project" value="InterPro"/>
</dbReference>
<dbReference type="InterPro" id="IPR001867">
    <property type="entry name" value="OmpR/PhoB-type_DNA-bd"/>
</dbReference>
<dbReference type="AlphaFoldDB" id="A0A1S8GN78"/>
<evidence type="ECO:0000313" key="11">
    <source>
        <dbReference type="Proteomes" id="UP000200980"/>
    </source>
</evidence>
<dbReference type="InterPro" id="IPR001789">
    <property type="entry name" value="Sig_transdc_resp-reg_receiver"/>
</dbReference>
<evidence type="ECO:0000259" key="8">
    <source>
        <dbReference type="PROSITE" id="PS50110"/>
    </source>
</evidence>
<dbReference type="InterPro" id="IPR011006">
    <property type="entry name" value="CheY-like_superfamily"/>
</dbReference>
<dbReference type="STRING" id="1539051.AL01_08165"/>
<gene>
    <name evidence="10" type="ORF">AL01_08165</name>
</gene>
<dbReference type="Gene3D" id="3.40.50.2300">
    <property type="match status" value="1"/>
</dbReference>
<keyword evidence="1 6" id="KW-0597">Phosphoprotein</keyword>
<dbReference type="SMART" id="SM00862">
    <property type="entry name" value="Trans_reg_C"/>
    <property type="match status" value="1"/>
</dbReference>
<keyword evidence="2" id="KW-0902">Two-component regulatory system</keyword>
<evidence type="ECO:0000256" key="7">
    <source>
        <dbReference type="PROSITE-ProRule" id="PRU01091"/>
    </source>
</evidence>
<dbReference type="GO" id="GO:0000976">
    <property type="term" value="F:transcription cis-regulatory region binding"/>
    <property type="evidence" value="ECO:0007669"/>
    <property type="project" value="TreeGrafter"/>
</dbReference>
<evidence type="ECO:0000256" key="1">
    <source>
        <dbReference type="ARBA" id="ARBA00022553"/>
    </source>
</evidence>
<dbReference type="PANTHER" id="PTHR48111">
    <property type="entry name" value="REGULATOR OF RPOS"/>
    <property type="match status" value="1"/>
</dbReference>
<dbReference type="SMART" id="SM00448">
    <property type="entry name" value="REC"/>
    <property type="match status" value="1"/>
</dbReference>
<dbReference type="GO" id="GO:0005829">
    <property type="term" value="C:cytosol"/>
    <property type="evidence" value="ECO:0007669"/>
    <property type="project" value="TreeGrafter"/>
</dbReference>
<dbReference type="FunFam" id="1.10.10.10:FF:000005">
    <property type="entry name" value="Two-component system response regulator"/>
    <property type="match status" value="1"/>
</dbReference>
<feature type="domain" description="Response regulatory" evidence="8">
    <location>
        <begin position="2"/>
        <end position="117"/>
    </location>
</feature>
<dbReference type="PROSITE" id="PS51755">
    <property type="entry name" value="OMPR_PHOB"/>
    <property type="match status" value="1"/>
</dbReference>
<comment type="caution">
    <text evidence="10">The sequence shown here is derived from an EMBL/GenBank/DDBJ whole genome shotgun (WGS) entry which is preliminary data.</text>
</comment>
<evidence type="ECO:0000256" key="4">
    <source>
        <dbReference type="ARBA" id="ARBA00023125"/>
    </source>
</evidence>
<keyword evidence="4 7" id="KW-0238">DNA-binding</keyword>
<dbReference type="InterPro" id="IPR039420">
    <property type="entry name" value="WalR-like"/>
</dbReference>
<dbReference type="OrthoDB" id="9802426at2"/>
<keyword evidence="11" id="KW-1185">Reference proteome</keyword>
<sequence length="228" mass="25631">MRILLVEDDPTVRSFVLKGLKEAGHNVDQADNGKDGLYLAIGEKYDIIILDRMLPGGIDGLNILETIRGQKNNTPVLLLSALSDVDDRVDGLRAGGDDYVTKPFAFSELLARVEALGRRGHNESAPETSLTVGDLTLDLLSREVRRNGQKIDLQPREFRLLEFLVRHAGQVVTRTMLLEKVWDYHFDPQTNVIDVHVSRLRQKVDKPFETAIIHTVRNAGYILRPAQD</sequence>
<dbReference type="Gene3D" id="6.10.250.690">
    <property type="match status" value="1"/>
</dbReference>
<feature type="modified residue" description="4-aspartylphosphate" evidence="6">
    <location>
        <position position="51"/>
    </location>
</feature>